<dbReference type="InterPro" id="IPR023996">
    <property type="entry name" value="TonB-dep_OMP_SusC/RagA"/>
</dbReference>
<feature type="transmembrane region" description="Helical" evidence="8">
    <location>
        <begin position="69"/>
        <end position="90"/>
    </location>
</feature>
<dbReference type="InterPro" id="IPR012910">
    <property type="entry name" value="Plug_dom"/>
</dbReference>
<dbReference type="RefSeq" id="WP_093316719.1">
    <property type="nucleotide sequence ID" value="NZ_FOAF01000001.1"/>
</dbReference>
<organism evidence="10 11">
    <name type="scientific">Olivibacter domesticus</name>
    <name type="common">Pseudosphingobacterium domesticum</name>
    <dbReference type="NCBI Taxonomy" id="407022"/>
    <lineage>
        <taxon>Bacteria</taxon>
        <taxon>Pseudomonadati</taxon>
        <taxon>Bacteroidota</taxon>
        <taxon>Sphingobacteriia</taxon>
        <taxon>Sphingobacteriales</taxon>
        <taxon>Sphingobacteriaceae</taxon>
        <taxon>Olivibacter</taxon>
    </lineage>
</organism>
<dbReference type="STRING" id="407022.SAMN05661044_00151"/>
<evidence type="ECO:0000256" key="7">
    <source>
        <dbReference type="PROSITE-ProRule" id="PRU01360"/>
    </source>
</evidence>
<proteinExistence type="inferred from homology"/>
<evidence type="ECO:0000256" key="3">
    <source>
        <dbReference type="ARBA" id="ARBA00022452"/>
    </source>
</evidence>
<dbReference type="GO" id="GO:0009279">
    <property type="term" value="C:cell outer membrane"/>
    <property type="evidence" value="ECO:0007669"/>
    <property type="project" value="UniProtKB-SubCell"/>
</dbReference>
<dbReference type="AlphaFoldDB" id="A0A1H7GPB0"/>
<dbReference type="SUPFAM" id="SSF56935">
    <property type="entry name" value="Porins"/>
    <property type="match status" value="1"/>
</dbReference>
<sequence>MNDSFKRRWRDSRRIRQMFDYVTLLFRGSLIQNFLVYFSVFLARTLSPALSLPKPCLSPTLALGKKRRLIGPFFGFLISFHMILFCVCLAHARQQGLGTPVATGVAFQSSYAVTGKVMSVADRKPLEGATISVQGKQTKVLTNADGAFRIVTSDTSGVLLVSFVGYQTAEINFNRREAGPFTIHLESNGTQLDEVQVSTGYQTLPKERATGSFAQPVKELYDGRIATDVITKLEGITPGLTFNRNTTLANSGQLDINIRGRSTIHADDQPLIVVDNFPYSGDINNLNPNDIENITILKDAAAASIWGVRAGNGVIVITTKRGSFSQRLKVNANANVTVGEKPNLFYNPYFLGSSAYIDIEEMLFNLGAFDGDIDNKITYPILSPVIEMLAKKRVSEVGNEDVERQIAYLGNQDIRTDVQRYLLRPSVRQQYSFSLNGGGEKTTHLFSAGYDNNSSSLIANSDKRITLSSQNNFRLSKNLTFDVGLNYAQQMRQMDGTYNYVTATDFPYQKLMDESGNLLSVLRGSSRSFIDQAPSIGFLDWSYTPLHDLGMGKDRSTGTDIRVLTGLKYSLLKGLSVDVKYQYQNYRFQKRNFQSEDTYYTRNIINRYATLEDDMVRKFNVPLGGILNTSFDNQIAHNVRGQLNYDLQLNRHQLFVVAGLEFNEVLNEATNAALYGYDDELATFKPVDNITTFPLNPGGNSSAMIPSSVGIAASAARIRSIYGNAAYTYNDRYTFSISARADGSNYFGVNANQKTVPLWSVGGKWDLDKETFYRSSFLPYLKLRLTYGSNGNLDRSITGVTTFRYLSNAVWTGHRYADISNYGNPDLGWEKTAITNLGIDFSLKNHILSGSIEYFIKKGTDLLGDRLFPNSVGLRSLRGNYAASQGSGFDIVLTSKNLTGRFVWSSQLLLSRATDRVTRYDVQLPATSSMVASGTTLTYVIGKPVYSIFSYKWAGLDPDSGDPQGYDQAGGISKDYASLINPNLSDLVYHGSARPTVFGGISNTFSYSRFSLFVNIAYKFGYYFRRPTVSYSISPTTVSISALANADFLNRWQNPGDELNTDVPSFSYPFENDRNSFYSRSEVTVEKGDHIRLQDINLSYALNPAFASWMAMQECRFFVYINNIGLLWKANKVDLDPDAVPASADYTRVPTPRSIAFGIKLTL</sequence>
<dbReference type="Gene3D" id="2.40.170.20">
    <property type="entry name" value="TonB-dependent receptor, beta-barrel domain"/>
    <property type="match status" value="1"/>
</dbReference>
<evidence type="ECO:0000256" key="2">
    <source>
        <dbReference type="ARBA" id="ARBA00022448"/>
    </source>
</evidence>
<name>A0A1H7GPB0_OLID1</name>
<dbReference type="Pfam" id="PF07715">
    <property type="entry name" value="Plug"/>
    <property type="match status" value="1"/>
</dbReference>
<feature type="transmembrane region" description="Helical" evidence="8">
    <location>
        <begin position="21"/>
        <end position="43"/>
    </location>
</feature>
<dbReference type="PROSITE" id="PS52016">
    <property type="entry name" value="TONB_DEPENDENT_REC_3"/>
    <property type="match status" value="1"/>
</dbReference>
<keyword evidence="4 7" id="KW-0812">Transmembrane</keyword>
<accession>A0A1H7GPB0</accession>
<evidence type="ECO:0000313" key="11">
    <source>
        <dbReference type="Proteomes" id="UP000199421"/>
    </source>
</evidence>
<comment type="subcellular location">
    <subcellularLocation>
        <location evidence="1 7">Cell outer membrane</location>
        <topology evidence="1 7">Multi-pass membrane protein</topology>
    </subcellularLocation>
</comment>
<dbReference type="Pfam" id="PF13715">
    <property type="entry name" value="CarbopepD_reg_2"/>
    <property type="match status" value="1"/>
</dbReference>
<dbReference type="Proteomes" id="UP000199421">
    <property type="component" value="Unassembled WGS sequence"/>
</dbReference>
<gene>
    <name evidence="10" type="ORF">SAMN05661044_00151</name>
</gene>
<dbReference type="Gene3D" id="2.170.130.10">
    <property type="entry name" value="TonB-dependent receptor, plug domain"/>
    <property type="match status" value="1"/>
</dbReference>
<evidence type="ECO:0000313" key="10">
    <source>
        <dbReference type="EMBL" id="SEK39996.1"/>
    </source>
</evidence>
<keyword evidence="11" id="KW-1185">Reference proteome</keyword>
<keyword evidence="6 7" id="KW-0998">Cell outer membrane</keyword>
<dbReference type="NCBIfam" id="TIGR04057">
    <property type="entry name" value="SusC_RagA_signa"/>
    <property type="match status" value="1"/>
</dbReference>
<keyword evidence="2 7" id="KW-0813">Transport</keyword>
<dbReference type="InterPro" id="IPR037066">
    <property type="entry name" value="Plug_dom_sf"/>
</dbReference>
<dbReference type="OrthoDB" id="9768177at2"/>
<dbReference type="InterPro" id="IPR008969">
    <property type="entry name" value="CarboxyPept-like_regulatory"/>
</dbReference>
<reference evidence="11" key="1">
    <citation type="submission" date="2016-10" db="EMBL/GenBank/DDBJ databases">
        <authorList>
            <person name="Varghese N."/>
            <person name="Submissions S."/>
        </authorList>
    </citation>
    <scope>NUCLEOTIDE SEQUENCE [LARGE SCALE GENOMIC DNA]</scope>
    <source>
        <strain evidence="11">DSM 18733</strain>
    </source>
</reference>
<dbReference type="EMBL" id="FOAF01000001">
    <property type="protein sequence ID" value="SEK39996.1"/>
    <property type="molecule type" value="Genomic_DNA"/>
</dbReference>
<dbReference type="Gene3D" id="2.60.40.1120">
    <property type="entry name" value="Carboxypeptidase-like, regulatory domain"/>
    <property type="match status" value="1"/>
</dbReference>
<keyword evidence="3 7" id="KW-1134">Transmembrane beta strand</keyword>
<evidence type="ECO:0000256" key="5">
    <source>
        <dbReference type="ARBA" id="ARBA00023136"/>
    </source>
</evidence>
<keyword evidence="5 7" id="KW-0472">Membrane</keyword>
<dbReference type="NCBIfam" id="TIGR04056">
    <property type="entry name" value="OMP_RagA_SusC"/>
    <property type="match status" value="1"/>
</dbReference>
<evidence type="ECO:0000256" key="6">
    <source>
        <dbReference type="ARBA" id="ARBA00023237"/>
    </source>
</evidence>
<evidence type="ECO:0000256" key="1">
    <source>
        <dbReference type="ARBA" id="ARBA00004571"/>
    </source>
</evidence>
<dbReference type="InterPro" id="IPR036942">
    <property type="entry name" value="Beta-barrel_TonB_sf"/>
</dbReference>
<evidence type="ECO:0000256" key="8">
    <source>
        <dbReference type="SAM" id="Phobius"/>
    </source>
</evidence>
<dbReference type="SUPFAM" id="SSF49464">
    <property type="entry name" value="Carboxypeptidase regulatory domain-like"/>
    <property type="match status" value="1"/>
</dbReference>
<evidence type="ECO:0000256" key="4">
    <source>
        <dbReference type="ARBA" id="ARBA00022692"/>
    </source>
</evidence>
<dbReference type="InterPro" id="IPR039426">
    <property type="entry name" value="TonB-dep_rcpt-like"/>
</dbReference>
<dbReference type="InterPro" id="IPR023997">
    <property type="entry name" value="TonB-dep_OMP_SusC/RagA_CS"/>
</dbReference>
<protein>
    <submittedName>
        <fullName evidence="10">TonB-linked outer membrane protein, SusC/RagA family</fullName>
    </submittedName>
</protein>
<feature type="domain" description="TonB-dependent receptor plug" evidence="9">
    <location>
        <begin position="225"/>
        <end position="314"/>
    </location>
</feature>
<evidence type="ECO:0000259" key="9">
    <source>
        <dbReference type="Pfam" id="PF07715"/>
    </source>
</evidence>
<comment type="similarity">
    <text evidence="7">Belongs to the TonB-dependent receptor family.</text>
</comment>
<keyword evidence="8" id="KW-1133">Transmembrane helix</keyword>